<comment type="caution">
    <text evidence="2">The sequence shown here is derived from an EMBL/GenBank/DDBJ whole genome shotgun (WGS) entry which is preliminary data.</text>
</comment>
<dbReference type="AlphaFoldDB" id="A0A7Y0AYG4"/>
<gene>
    <name evidence="2" type="ORF">HHL25_16160</name>
</gene>
<dbReference type="Proteomes" id="UP000541470">
    <property type="component" value="Unassembled WGS sequence"/>
</dbReference>
<keyword evidence="1" id="KW-0472">Membrane</keyword>
<keyword evidence="3" id="KW-1185">Reference proteome</keyword>
<feature type="transmembrane region" description="Helical" evidence="1">
    <location>
        <begin position="71"/>
        <end position="93"/>
    </location>
</feature>
<evidence type="ECO:0000256" key="1">
    <source>
        <dbReference type="SAM" id="Phobius"/>
    </source>
</evidence>
<keyword evidence="1" id="KW-0812">Transmembrane</keyword>
<dbReference type="RefSeq" id="WP_169593450.1">
    <property type="nucleotide sequence ID" value="NZ_JABBGK010000003.1"/>
</dbReference>
<evidence type="ECO:0000313" key="3">
    <source>
        <dbReference type="Proteomes" id="UP000541470"/>
    </source>
</evidence>
<evidence type="ECO:0000313" key="2">
    <source>
        <dbReference type="EMBL" id="NML75665.1"/>
    </source>
</evidence>
<protein>
    <submittedName>
        <fullName evidence="2">Uncharacterized protein</fullName>
    </submittedName>
</protein>
<reference evidence="2 3" key="1">
    <citation type="submission" date="2020-04" db="EMBL/GenBank/DDBJ databases">
        <title>Rhizobium sp. S-51 isolated from soil.</title>
        <authorList>
            <person name="Dahal R.H."/>
        </authorList>
    </citation>
    <scope>NUCLEOTIDE SEQUENCE [LARGE SCALE GENOMIC DNA]</scope>
    <source>
        <strain evidence="2 3">S-51</strain>
    </source>
</reference>
<keyword evidence="1" id="KW-1133">Transmembrane helix</keyword>
<dbReference type="EMBL" id="JABBGK010000003">
    <property type="protein sequence ID" value="NML75665.1"/>
    <property type="molecule type" value="Genomic_DNA"/>
</dbReference>
<proteinExistence type="predicted"/>
<accession>A0A7Y0AYG4</accession>
<feature type="transmembrane region" description="Helical" evidence="1">
    <location>
        <begin position="42"/>
        <end position="62"/>
    </location>
</feature>
<name>A0A7Y0AYG4_9HYPH</name>
<feature type="transmembrane region" description="Helical" evidence="1">
    <location>
        <begin position="12"/>
        <end position="30"/>
    </location>
</feature>
<sequence length="142" mass="15037">MNPTGPHIERAVLVFAIWAVLGFLGLGVFLEGMKDDLWSLSSAGVLLIVVAFAAHIIVNGIFDTGFTQGEAALGIGAYGVLGLVFVVSAAGGVLTMADYYSGLTLFGVLAVGFLAYLFTRHGLRGAFSRFHIKPMDKREEGL</sequence>
<organism evidence="2 3">
    <name type="scientific">Rhizobium terricola</name>
    <dbReference type="NCBI Taxonomy" id="2728849"/>
    <lineage>
        <taxon>Bacteria</taxon>
        <taxon>Pseudomonadati</taxon>
        <taxon>Pseudomonadota</taxon>
        <taxon>Alphaproteobacteria</taxon>
        <taxon>Hyphomicrobiales</taxon>
        <taxon>Rhizobiaceae</taxon>
        <taxon>Rhizobium/Agrobacterium group</taxon>
        <taxon>Rhizobium</taxon>
    </lineage>
</organism>
<feature type="transmembrane region" description="Helical" evidence="1">
    <location>
        <begin position="99"/>
        <end position="119"/>
    </location>
</feature>